<evidence type="ECO:0000313" key="3">
    <source>
        <dbReference type="EMBL" id="CAH3196763.1"/>
    </source>
</evidence>
<feature type="domain" description="Dynein heavy chain tail" evidence="2">
    <location>
        <begin position="243"/>
        <end position="808"/>
    </location>
</feature>
<feature type="non-terminal residue" evidence="3">
    <location>
        <position position="811"/>
    </location>
</feature>
<dbReference type="InterPro" id="IPR026983">
    <property type="entry name" value="DHC"/>
</dbReference>
<feature type="region of interest" description="Disordered" evidence="1">
    <location>
        <begin position="1"/>
        <end position="75"/>
    </location>
</feature>
<feature type="compositionally biased region" description="Polar residues" evidence="1">
    <location>
        <begin position="41"/>
        <end position="50"/>
    </location>
</feature>
<reference evidence="3 4" key="1">
    <citation type="submission" date="2022-05" db="EMBL/GenBank/DDBJ databases">
        <authorList>
            <consortium name="Genoscope - CEA"/>
            <person name="William W."/>
        </authorList>
    </citation>
    <scope>NUCLEOTIDE SEQUENCE [LARGE SCALE GENOMIC DNA]</scope>
</reference>
<protein>
    <recommendedName>
        <fullName evidence="2">Dynein heavy chain tail domain-containing protein</fullName>
    </recommendedName>
</protein>
<comment type="caution">
    <text evidence="3">The sequence shown here is derived from an EMBL/GenBank/DDBJ whole genome shotgun (WGS) entry which is preliminary data.</text>
</comment>
<organism evidence="3 4">
    <name type="scientific">Porites evermanni</name>
    <dbReference type="NCBI Taxonomy" id="104178"/>
    <lineage>
        <taxon>Eukaryota</taxon>
        <taxon>Metazoa</taxon>
        <taxon>Cnidaria</taxon>
        <taxon>Anthozoa</taxon>
        <taxon>Hexacorallia</taxon>
        <taxon>Scleractinia</taxon>
        <taxon>Fungiina</taxon>
        <taxon>Poritidae</taxon>
        <taxon>Porites</taxon>
    </lineage>
</organism>
<evidence type="ECO:0000313" key="4">
    <source>
        <dbReference type="Proteomes" id="UP001159427"/>
    </source>
</evidence>
<evidence type="ECO:0000256" key="1">
    <source>
        <dbReference type="SAM" id="MobiDB-lite"/>
    </source>
</evidence>
<name>A0ABN8T0G3_9CNID</name>
<sequence>MDLDREDATSLQGGSSDVASEAAGAVTVTDSTLALPDENKNGVSNSSSENGLEVDRVSPGHGSGGSEGEREFEPAEMVPLIKERVTLSALKADMWTAEHEATIIKFLRDYTHRLLVVYVDKLLGLQVALSVPPHPVEEMTYMIRFENAVITPDNIEQKLKFGTIKANHIESLLRLMTNVYAPLFFGNKSWPDSIKNDFSAQLHKFMANLTDTRYKMQGKTVLYVPNEGTRLPIEEAAKSKEFVQRLETAMIHWTRQIKEVLSSQDTFEAAENSGPLEEIEFWRSRCADLSGISEQLDKPGVKRIQSVLEHSKSSYVAPFLKLSKLIQDGSAQAQSNLKFLSTLKGPCEELAQAQPKDIPGMLSKILNIIRMIWMNSEHYKSRERLTGLLRKVSNEIIKRCSTKISLDDIFEGRIKTSMQGLQESIECCESWKSTYSKISRMHSKLSSERWILDQSSIFAQVDAFVQRCKDLLEVCEGQIHFARMYDGEKSPLPCFQGVRGPEVVRSLLEIEATFEKNLQILKDVKKTILDVKATTWHDDYNRFRAGVKDLEVMVQNLISSAFDTITTVQEGVEILDIFQHLSSREAIKRTIDKKTVEVYQLFNEELNLVKKEFNTKTVDLPPMYPNYAGSAAWARMLKRRIDRPMNVLNKAFFLPLIGTGEEIRSQYQQLAQALDEFVRKTFNEWTSTVDKDATRLLEIPLMRRSLDRSGTLDLNFDRTLLKLFNEIHYWEKLMFETPHYVSELYMKKEDLRILRENVLLVVRDYNRIIAVLSSEERGLFRERIRSLDKKIHPGLTKLTWASKGISDYFIG</sequence>
<dbReference type="InterPro" id="IPR013594">
    <property type="entry name" value="Dynein_heavy_tail"/>
</dbReference>
<gene>
    <name evidence="3" type="ORF">PEVE_00033450</name>
</gene>
<keyword evidence="4" id="KW-1185">Reference proteome</keyword>
<accession>A0ABN8T0G3</accession>
<dbReference type="PANTHER" id="PTHR46532:SF11">
    <property type="entry name" value="DYNEIN AXONEMAL HEAVY CHAIN 12"/>
    <property type="match status" value="1"/>
</dbReference>
<dbReference type="PANTHER" id="PTHR46532">
    <property type="entry name" value="MALE FERTILITY FACTOR KL5"/>
    <property type="match status" value="1"/>
</dbReference>
<dbReference type="EMBL" id="CALNXI010004982">
    <property type="protein sequence ID" value="CAH3196763.1"/>
    <property type="molecule type" value="Genomic_DNA"/>
</dbReference>
<feature type="compositionally biased region" description="Polar residues" evidence="1">
    <location>
        <begin position="9"/>
        <end position="18"/>
    </location>
</feature>
<proteinExistence type="predicted"/>
<dbReference type="Pfam" id="PF08385">
    <property type="entry name" value="DHC_N1"/>
    <property type="match status" value="1"/>
</dbReference>
<evidence type="ECO:0000259" key="2">
    <source>
        <dbReference type="Pfam" id="PF08385"/>
    </source>
</evidence>
<dbReference type="Proteomes" id="UP001159427">
    <property type="component" value="Unassembled WGS sequence"/>
</dbReference>